<dbReference type="OrthoDB" id="142218at2"/>
<evidence type="ECO:0000256" key="1">
    <source>
        <dbReference type="ARBA" id="ARBA00006754"/>
    </source>
</evidence>
<keyword evidence="6" id="KW-1185">Reference proteome</keyword>
<dbReference type="AlphaFoldDB" id="A0A0J1LF04"/>
<dbReference type="PANTHER" id="PTHR33744:SF1">
    <property type="entry name" value="DNA-BINDING TRANSCRIPTIONAL ACTIVATOR ADER"/>
    <property type="match status" value="1"/>
</dbReference>
<reference evidence="5 6" key="1">
    <citation type="submission" date="2015-05" db="EMBL/GenBank/DDBJ databases">
        <title>Whole genome sequence and identification of bacterial endophytes from Costus igneus.</title>
        <authorList>
            <person name="Lee Y.P."/>
            <person name="Gan H.M."/>
            <person name="Eng W."/>
            <person name="Wheatley M.S."/>
            <person name="Caraballo A."/>
            <person name="Polter S."/>
            <person name="Savka M.A."/>
            <person name="Hudson A.O."/>
        </authorList>
    </citation>
    <scope>NUCLEOTIDE SEQUENCE [LARGE SCALE GENOMIC DNA]</scope>
    <source>
        <strain evidence="5 6">RIT379</strain>
    </source>
</reference>
<protein>
    <recommendedName>
        <fullName evidence="7">PucR family transcriptional regulator</fullName>
    </recommendedName>
</protein>
<dbReference type="InterPro" id="IPR042070">
    <property type="entry name" value="PucR_C-HTH_sf"/>
</dbReference>
<dbReference type="EMBL" id="LDPH01000003">
    <property type="protein sequence ID" value="KLV27530.1"/>
    <property type="molecule type" value="Genomic_DNA"/>
</dbReference>
<dbReference type="Proteomes" id="UP000036045">
    <property type="component" value="Unassembled WGS sequence"/>
</dbReference>
<accession>A0A0J1LF04</accession>
<evidence type="ECO:0000259" key="3">
    <source>
        <dbReference type="Pfam" id="PF13556"/>
    </source>
</evidence>
<dbReference type="PANTHER" id="PTHR33744">
    <property type="entry name" value="CARBOHYDRATE DIACID REGULATOR"/>
    <property type="match status" value="1"/>
</dbReference>
<organism evidence="5 6">
    <name type="scientific">Niallia circulans</name>
    <name type="common">Bacillus circulans</name>
    <dbReference type="NCBI Taxonomy" id="1397"/>
    <lineage>
        <taxon>Bacteria</taxon>
        <taxon>Bacillati</taxon>
        <taxon>Bacillota</taxon>
        <taxon>Bacilli</taxon>
        <taxon>Bacillales</taxon>
        <taxon>Bacillaceae</taxon>
        <taxon>Niallia</taxon>
    </lineage>
</organism>
<dbReference type="PATRIC" id="fig|1397.4.peg.3120"/>
<name>A0A0J1LF04_NIACI</name>
<sequence length="507" mass="58224">MNQSGITVNDLLRLPVLKDAKVISGREGLNRNVQNIDIMEVPDIDGWLRGGELLLTTAYSIRHDLSLLTKLVEKLAQANAAALAIKPERYLHEMPKEMMEVSNKYNLPIIQLPVGVPYIDITNAVMEQIVNKHAALLRRSEEIYKKLTTLVLENSGIQTVADNVSQMIEAPIILLDKAGKKIVCSPMVGRMNEYTHIKQWDITVDKERVGKFLIEKEHLDEMDKICVEQARLVFSLELMRRKTAMDTENHLRGNFIEELLAGIFLPQEEVVNKGRQLGLDPEIMWEIIVMESANLMEEGSPLLHELSSVIESVNLAHANKVYTQKQGNRLVILSAAPYQPIMTKETNQLWMEKLIPLIKKYTDFQVGFGGRALLWEIHLSYLEARNSLLIGLSLNKGKKMYFYEDIELFKLLLDSSDYVNMDPVIERKIGKLIQYDKENDSDLVKTLFYYLTSNGSLKETANQLYIHRNSVKYRIDRIKEIADIKLDTFQEKVLYYCCIFFHNFKGS</sequence>
<feature type="domain" description="PucR C-terminal helix-turn-helix" evidence="3">
    <location>
        <begin position="443"/>
        <end position="496"/>
    </location>
</feature>
<dbReference type="InterPro" id="IPR012914">
    <property type="entry name" value="PucR_dom"/>
</dbReference>
<dbReference type="Pfam" id="PF13556">
    <property type="entry name" value="HTH_30"/>
    <property type="match status" value="1"/>
</dbReference>
<comment type="similarity">
    <text evidence="1">Belongs to the CdaR family.</text>
</comment>
<comment type="caution">
    <text evidence="5">The sequence shown here is derived from an EMBL/GenBank/DDBJ whole genome shotgun (WGS) entry which is preliminary data.</text>
</comment>
<feature type="domain" description="CdaR GGDEF-like" evidence="4">
    <location>
        <begin position="267"/>
        <end position="388"/>
    </location>
</feature>
<proteinExistence type="inferred from homology"/>
<evidence type="ECO:0000259" key="2">
    <source>
        <dbReference type="Pfam" id="PF07905"/>
    </source>
</evidence>
<dbReference type="Pfam" id="PF07905">
    <property type="entry name" value="PucR"/>
    <property type="match status" value="1"/>
</dbReference>
<dbReference type="RefSeq" id="WP_047940849.1">
    <property type="nucleotide sequence ID" value="NZ_JBANBP010000023.1"/>
</dbReference>
<evidence type="ECO:0000259" key="4">
    <source>
        <dbReference type="Pfam" id="PF17853"/>
    </source>
</evidence>
<evidence type="ECO:0000313" key="6">
    <source>
        <dbReference type="Proteomes" id="UP000036045"/>
    </source>
</evidence>
<dbReference type="InterPro" id="IPR025736">
    <property type="entry name" value="PucR_C-HTH_dom"/>
</dbReference>
<gene>
    <name evidence="5" type="ORF">ABW02_05090</name>
</gene>
<dbReference type="Gene3D" id="1.10.10.2840">
    <property type="entry name" value="PucR C-terminal helix-turn-helix domain"/>
    <property type="match status" value="1"/>
</dbReference>
<dbReference type="InterPro" id="IPR041522">
    <property type="entry name" value="CdaR_GGDEF"/>
</dbReference>
<dbReference type="Pfam" id="PF17853">
    <property type="entry name" value="GGDEF_2"/>
    <property type="match status" value="1"/>
</dbReference>
<evidence type="ECO:0000313" key="5">
    <source>
        <dbReference type="EMBL" id="KLV27530.1"/>
    </source>
</evidence>
<feature type="domain" description="Purine catabolism PurC-like" evidence="2">
    <location>
        <begin position="10"/>
        <end position="129"/>
    </location>
</feature>
<dbReference type="InterPro" id="IPR051448">
    <property type="entry name" value="CdaR-like_regulators"/>
</dbReference>
<evidence type="ECO:0008006" key="7">
    <source>
        <dbReference type="Google" id="ProtNLM"/>
    </source>
</evidence>